<dbReference type="OrthoDB" id="47329at2759"/>
<name>A0A448ZSN2_9STRA</name>
<dbReference type="EMBL" id="CAACVS010000683">
    <property type="protein sequence ID" value="VEU45059.1"/>
    <property type="molecule type" value="Genomic_DNA"/>
</dbReference>
<reference evidence="1 2" key="1">
    <citation type="submission" date="2019-01" db="EMBL/GenBank/DDBJ databases">
        <authorList>
            <person name="Ferrante I. M."/>
        </authorList>
    </citation>
    <scope>NUCLEOTIDE SEQUENCE [LARGE SCALE GENOMIC DNA]</scope>
    <source>
        <strain evidence="1 2">B856</strain>
    </source>
</reference>
<proteinExistence type="predicted"/>
<sequence>MILEEARQLKEMAGFFLRPEAPVASDPTACARCYFSRYSAPTASEGELEDEMERKLILADAKNLKELADFYLHPEKPVVSTDATACGRNFFTRPSAPEYEDDEDDIDEERELILEEMKQLKTTAGWYMHPEKPVAVDSTACGRNFFTRPSAPISEDEEERELILEEMKQLKTTAGWYMHPEKPVAVDSTACGRNFFTHLQLLSPRTKRNVSSSLKR</sequence>
<evidence type="ECO:0000313" key="2">
    <source>
        <dbReference type="Proteomes" id="UP000291116"/>
    </source>
</evidence>
<evidence type="ECO:0000313" key="1">
    <source>
        <dbReference type="EMBL" id="VEU45059.1"/>
    </source>
</evidence>
<keyword evidence="2" id="KW-1185">Reference proteome</keyword>
<dbReference type="Proteomes" id="UP000291116">
    <property type="component" value="Unassembled WGS sequence"/>
</dbReference>
<protein>
    <submittedName>
        <fullName evidence="1">Uncharacterized protein</fullName>
    </submittedName>
</protein>
<accession>A0A448ZSN2</accession>
<organism evidence="1 2">
    <name type="scientific">Pseudo-nitzschia multistriata</name>
    <dbReference type="NCBI Taxonomy" id="183589"/>
    <lineage>
        <taxon>Eukaryota</taxon>
        <taxon>Sar</taxon>
        <taxon>Stramenopiles</taxon>
        <taxon>Ochrophyta</taxon>
        <taxon>Bacillariophyta</taxon>
        <taxon>Bacillariophyceae</taxon>
        <taxon>Bacillariophycidae</taxon>
        <taxon>Bacillariales</taxon>
        <taxon>Bacillariaceae</taxon>
        <taxon>Pseudo-nitzschia</taxon>
    </lineage>
</organism>
<dbReference type="AlphaFoldDB" id="A0A448ZSN2"/>
<gene>
    <name evidence="1" type="ORF">PSNMU_V1.4_AUG-EV-PASAV3_0122090</name>
</gene>